<dbReference type="GO" id="GO:0003677">
    <property type="term" value="F:DNA binding"/>
    <property type="evidence" value="ECO:0007669"/>
    <property type="project" value="UniProtKB-KW"/>
</dbReference>
<dbReference type="EMBL" id="PISP01000006">
    <property type="protein sequence ID" value="PKD42580.1"/>
    <property type="molecule type" value="Genomic_DNA"/>
</dbReference>
<sequence length="256" mass="28019">MNISERHEIILNKLKEEGRVNVQELSDELSVSEVTIRKDLRLLEDKNLLFRTHGGATVSNPYTSDRPVSEKAKVQAKEKESIAKEAVKLIGDNDSIILASGTTVSALAGEIYSTNRLNVITSSLDVSLMLSGRDNIDITQLGGQLRPSSNSVVGPYAEHFLSSITCGILFLGVDGVDLEYGLTTTNLMEASLNQKFIDISQYTVVLADHTKFGKRGFGRICTIDRIQHIITDEGTPSSIINDLEKKGIRVTVAKVD</sequence>
<organism evidence="5 6">
    <name type="scientific">Rhodohalobacter barkolensis</name>
    <dbReference type="NCBI Taxonomy" id="2053187"/>
    <lineage>
        <taxon>Bacteria</taxon>
        <taxon>Pseudomonadati</taxon>
        <taxon>Balneolota</taxon>
        <taxon>Balneolia</taxon>
        <taxon>Balneolales</taxon>
        <taxon>Balneolaceae</taxon>
        <taxon>Rhodohalobacter</taxon>
    </lineage>
</organism>
<dbReference type="OrthoDB" id="9797223at2"/>
<keyword evidence="3" id="KW-0804">Transcription</keyword>
<dbReference type="SUPFAM" id="SSF100950">
    <property type="entry name" value="NagB/RpiA/CoA transferase-like"/>
    <property type="match status" value="1"/>
</dbReference>
<evidence type="ECO:0000259" key="4">
    <source>
        <dbReference type="PROSITE" id="PS51000"/>
    </source>
</evidence>
<gene>
    <name evidence="5" type="ORF">CWD77_14310</name>
</gene>
<proteinExistence type="predicted"/>
<dbReference type="Proteomes" id="UP000233398">
    <property type="component" value="Unassembled WGS sequence"/>
</dbReference>
<dbReference type="GO" id="GO:0003700">
    <property type="term" value="F:DNA-binding transcription factor activity"/>
    <property type="evidence" value="ECO:0007669"/>
    <property type="project" value="InterPro"/>
</dbReference>
<dbReference type="InterPro" id="IPR037171">
    <property type="entry name" value="NagB/RpiA_transferase-like"/>
</dbReference>
<evidence type="ECO:0000313" key="5">
    <source>
        <dbReference type="EMBL" id="PKD42580.1"/>
    </source>
</evidence>
<feature type="domain" description="HTH deoR-type" evidence="4">
    <location>
        <begin position="3"/>
        <end position="58"/>
    </location>
</feature>
<dbReference type="SMART" id="SM01134">
    <property type="entry name" value="DeoRC"/>
    <property type="match status" value="1"/>
</dbReference>
<dbReference type="PROSITE" id="PS00894">
    <property type="entry name" value="HTH_DEOR_1"/>
    <property type="match status" value="1"/>
</dbReference>
<keyword evidence="1" id="KW-0805">Transcription regulation</keyword>
<name>A0A2N0VEJ4_9BACT</name>
<dbReference type="SMART" id="SM00420">
    <property type="entry name" value="HTH_DEOR"/>
    <property type="match status" value="1"/>
</dbReference>
<protein>
    <submittedName>
        <fullName evidence="5">Transcriptional regulator</fullName>
    </submittedName>
</protein>
<evidence type="ECO:0000256" key="1">
    <source>
        <dbReference type="ARBA" id="ARBA00023015"/>
    </source>
</evidence>
<dbReference type="Pfam" id="PF08220">
    <property type="entry name" value="HTH_DeoR"/>
    <property type="match status" value="1"/>
</dbReference>
<keyword evidence="2" id="KW-0238">DNA-binding</keyword>
<dbReference type="InterPro" id="IPR050313">
    <property type="entry name" value="Carb_Metab_HTH_regulators"/>
</dbReference>
<dbReference type="InterPro" id="IPR036388">
    <property type="entry name" value="WH-like_DNA-bd_sf"/>
</dbReference>
<dbReference type="InterPro" id="IPR036390">
    <property type="entry name" value="WH_DNA-bd_sf"/>
</dbReference>
<comment type="caution">
    <text evidence="5">The sequence shown here is derived from an EMBL/GenBank/DDBJ whole genome shotgun (WGS) entry which is preliminary data.</text>
</comment>
<evidence type="ECO:0000313" key="6">
    <source>
        <dbReference type="Proteomes" id="UP000233398"/>
    </source>
</evidence>
<dbReference type="InterPro" id="IPR001034">
    <property type="entry name" value="DeoR_HTH"/>
</dbReference>
<dbReference type="AlphaFoldDB" id="A0A2N0VEJ4"/>
<reference evidence="5 6" key="1">
    <citation type="submission" date="2017-11" db="EMBL/GenBank/DDBJ databases">
        <title>Rhodohalobacter 15182 sp. nov., isolated from a salt lake.</title>
        <authorList>
            <person name="Han S."/>
        </authorList>
    </citation>
    <scope>NUCLEOTIDE SEQUENCE [LARGE SCALE GENOMIC DNA]</scope>
    <source>
        <strain evidence="5 6">15182</strain>
    </source>
</reference>
<dbReference type="InterPro" id="IPR014036">
    <property type="entry name" value="DeoR-like_C"/>
</dbReference>
<evidence type="ECO:0000256" key="3">
    <source>
        <dbReference type="ARBA" id="ARBA00023163"/>
    </source>
</evidence>
<dbReference type="Pfam" id="PF00455">
    <property type="entry name" value="DeoRC"/>
    <property type="match status" value="1"/>
</dbReference>
<dbReference type="Gene3D" id="3.40.50.1360">
    <property type="match status" value="1"/>
</dbReference>
<dbReference type="PANTHER" id="PTHR30363:SF44">
    <property type="entry name" value="AGA OPERON TRANSCRIPTIONAL REPRESSOR-RELATED"/>
    <property type="match status" value="1"/>
</dbReference>
<keyword evidence="6" id="KW-1185">Reference proteome</keyword>
<dbReference type="PRINTS" id="PR00037">
    <property type="entry name" value="HTHLACR"/>
</dbReference>
<dbReference type="PANTHER" id="PTHR30363">
    <property type="entry name" value="HTH-TYPE TRANSCRIPTIONAL REGULATOR SRLR-RELATED"/>
    <property type="match status" value="1"/>
</dbReference>
<evidence type="ECO:0000256" key="2">
    <source>
        <dbReference type="ARBA" id="ARBA00023125"/>
    </source>
</evidence>
<accession>A0A2N0VEJ4</accession>
<dbReference type="PROSITE" id="PS51000">
    <property type="entry name" value="HTH_DEOR_2"/>
    <property type="match status" value="1"/>
</dbReference>
<dbReference type="InterPro" id="IPR018356">
    <property type="entry name" value="Tscrpt_reg_HTH_DeoR_CS"/>
</dbReference>
<dbReference type="Gene3D" id="1.10.10.10">
    <property type="entry name" value="Winged helix-like DNA-binding domain superfamily/Winged helix DNA-binding domain"/>
    <property type="match status" value="1"/>
</dbReference>
<dbReference type="RefSeq" id="WP_101074276.1">
    <property type="nucleotide sequence ID" value="NZ_PISP01000006.1"/>
</dbReference>
<dbReference type="SUPFAM" id="SSF46785">
    <property type="entry name" value="Winged helix' DNA-binding domain"/>
    <property type="match status" value="1"/>
</dbReference>